<protein>
    <submittedName>
        <fullName evidence="1">Uncharacterized protein</fullName>
    </submittedName>
</protein>
<gene>
    <name evidence="1" type="ORF">LIER_19849</name>
</gene>
<comment type="caution">
    <text evidence="1">The sequence shown here is derived from an EMBL/GenBank/DDBJ whole genome shotgun (WGS) entry which is preliminary data.</text>
</comment>
<evidence type="ECO:0000313" key="2">
    <source>
        <dbReference type="Proteomes" id="UP001454036"/>
    </source>
</evidence>
<sequence length="99" mass="10670">MESNVDTSMINVSDGQRVPPVVSGVVAGVVAGQNLPPFVLGVGLDGLNVLVGVAQGSSDFLRDPPVFFKDPPVFFRDPLELVVRVVVVWEVFLQLLLPW</sequence>
<reference evidence="1 2" key="1">
    <citation type="submission" date="2024-01" db="EMBL/GenBank/DDBJ databases">
        <title>The complete chloroplast genome sequence of Lithospermum erythrorhizon: insights into the phylogenetic relationship among Boraginaceae species and the maternal lineages of purple gromwells.</title>
        <authorList>
            <person name="Okada T."/>
            <person name="Watanabe K."/>
        </authorList>
    </citation>
    <scope>NUCLEOTIDE SEQUENCE [LARGE SCALE GENOMIC DNA]</scope>
</reference>
<dbReference type="AlphaFoldDB" id="A0AAV3QPU2"/>
<organism evidence="1 2">
    <name type="scientific">Lithospermum erythrorhizon</name>
    <name type="common">Purple gromwell</name>
    <name type="synonym">Lithospermum officinale var. erythrorhizon</name>
    <dbReference type="NCBI Taxonomy" id="34254"/>
    <lineage>
        <taxon>Eukaryota</taxon>
        <taxon>Viridiplantae</taxon>
        <taxon>Streptophyta</taxon>
        <taxon>Embryophyta</taxon>
        <taxon>Tracheophyta</taxon>
        <taxon>Spermatophyta</taxon>
        <taxon>Magnoliopsida</taxon>
        <taxon>eudicotyledons</taxon>
        <taxon>Gunneridae</taxon>
        <taxon>Pentapetalae</taxon>
        <taxon>asterids</taxon>
        <taxon>lamiids</taxon>
        <taxon>Boraginales</taxon>
        <taxon>Boraginaceae</taxon>
        <taxon>Boraginoideae</taxon>
        <taxon>Lithospermeae</taxon>
        <taxon>Lithospermum</taxon>
    </lineage>
</organism>
<name>A0AAV3QPU2_LITER</name>
<proteinExistence type="predicted"/>
<accession>A0AAV3QPU2</accession>
<evidence type="ECO:0000313" key="1">
    <source>
        <dbReference type="EMBL" id="GAA0164142.1"/>
    </source>
</evidence>
<dbReference type="EMBL" id="BAABME010004965">
    <property type="protein sequence ID" value="GAA0164142.1"/>
    <property type="molecule type" value="Genomic_DNA"/>
</dbReference>
<keyword evidence="2" id="KW-1185">Reference proteome</keyword>
<dbReference type="Proteomes" id="UP001454036">
    <property type="component" value="Unassembled WGS sequence"/>
</dbReference>